<keyword evidence="6 13" id="KW-0418">Kinase</keyword>
<accession>A0A941AK06</accession>
<evidence type="ECO:0000256" key="10">
    <source>
        <dbReference type="SAM" id="Phobius"/>
    </source>
</evidence>
<feature type="transmembrane region" description="Helical" evidence="10">
    <location>
        <begin position="35"/>
        <end position="53"/>
    </location>
</feature>
<evidence type="ECO:0000313" key="14">
    <source>
        <dbReference type="Proteomes" id="UP000674234"/>
    </source>
</evidence>
<dbReference type="GO" id="GO:0046983">
    <property type="term" value="F:protein dimerization activity"/>
    <property type="evidence" value="ECO:0007669"/>
    <property type="project" value="InterPro"/>
</dbReference>
<evidence type="ECO:0000313" key="13">
    <source>
        <dbReference type="EMBL" id="MBP2706960.1"/>
    </source>
</evidence>
<keyword evidence="4" id="KW-0808">Transferase</keyword>
<keyword evidence="7" id="KW-0067">ATP-binding</keyword>
<comment type="caution">
    <text evidence="13">The sequence shown here is derived from an EMBL/GenBank/DDBJ whole genome shotgun (WGS) entry which is preliminary data.</text>
</comment>
<keyword evidence="10" id="KW-0472">Membrane</keyword>
<dbReference type="Gene3D" id="3.30.565.10">
    <property type="entry name" value="Histidine kinase-like ATPase, C-terminal domain"/>
    <property type="match status" value="1"/>
</dbReference>
<feature type="transmembrane region" description="Helical" evidence="10">
    <location>
        <begin position="117"/>
        <end position="136"/>
    </location>
</feature>
<keyword evidence="10" id="KW-0812">Transmembrane</keyword>
<name>A0A941AK06_9ACTN</name>
<feature type="transmembrane region" description="Helical" evidence="10">
    <location>
        <begin position="82"/>
        <end position="97"/>
    </location>
</feature>
<evidence type="ECO:0000256" key="1">
    <source>
        <dbReference type="ARBA" id="ARBA00000085"/>
    </source>
</evidence>
<evidence type="ECO:0000256" key="2">
    <source>
        <dbReference type="ARBA" id="ARBA00012438"/>
    </source>
</evidence>
<feature type="compositionally biased region" description="Low complexity" evidence="9">
    <location>
        <begin position="423"/>
        <end position="434"/>
    </location>
</feature>
<evidence type="ECO:0000256" key="8">
    <source>
        <dbReference type="ARBA" id="ARBA00023012"/>
    </source>
</evidence>
<dbReference type="Gene3D" id="1.20.5.1930">
    <property type="match status" value="1"/>
</dbReference>
<evidence type="ECO:0000259" key="11">
    <source>
        <dbReference type="Pfam" id="PF02518"/>
    </source>
</evidence>
<keyword evidence="10" id="KW-1133">Transmembrane helix</keyword>
<protein>
    <recommendedName>
        <fullName evidence="2">histidine kinase</fullName>
        <ecNumber evidence="2">2.7.13.3</ecNumber>
    </recommendedName>
</protein>
<feature type="transmembrane region" description="Helical" evidence="10">
    <location>
        <begin position="59"/>
        <end position="75"/>
    </location>
</feature>
<dbReference type="Pfam" id="PF07730">
    <property type="entry name" value="HisKA_3"/>
    <property type="match status" value="1"/>
</dbReference>
<dbReference type="EC" id="2.7.13.3" evidence="2"/>
<feature type="region of interest" description="Disordered" evidence="9">
    <location>
        <begin position="422"/>
        <end position="441"/>
    </location>
</feature>
<keyword evidence="14" id="KW-1185">Reference proteome</keyword>
<dbReference type="InterPro" id="IPR036890">
    <property type="entry name" value="HATPase_C_sf"/>
</dbReference>
<dbReference type="InterPro" id="IPR011712">
    <property type="entry name" value="Sig_transdc_His_kin_sub3_dim/P"/>
</dbReference>
<keyword evidence="8" id="KW-0902">Two-component regulatory system</keyword>
<dbReference type="GO" id="GO:0005524">
    <property type="term" value="F:ATP binding"/>
    <property type="evidence" value="ECO:0007669"/>
    <property type="project" value="UniProtKB-KW"/>
</dbReference>
<evidence type="ECO:0000256" key="7">
    <source>
        <dbReference type="ARBA" id="ARBA00022840"/>
    </source>
</evidence>
<feature type="domain" description="Histidine kinase/HSP90-like ATPase" evidence="11">
    <location>
        <begin position="334"/>
        <end position="425"/>
    </location>
</feature>
<dbReference type="GO" id="GO:0016020">
    <property type="term" value="C:membrane"/>
    <property type="evidence" value="ECO:0007669"/>
    <property type="project" value="InterPro"/>
</dbReference>
<keyword evidence="3" id="KW-0597">Phosphoprotein</keyword>
<evidence type="ECO:0000256" key="6">
    <source>
        <dbReference type="ARBA" id="ARBA00022777"/>
    </source>
</evidence>
<evidence type="ECO:0000256" key="5">
    <source>
        <dbReference type="ARBA" id="ARBA00022741"/>
    </source>
</evidence>
<dbReference type="Pfam" id="PF02518">
    <property type="entry name" value="HATPase_c"/>
    <property type="match status" value="1"/>
</dbReference>
<keyword evidence="5" id="KW-0547">Nucleotide-binding</keyword>
<dbReference type="SUPFAM" id="SSF55874">
    <property type="entry name" value="ATPase domain of HSP90 chaperone/DNA topoisomerase II/histidine kinase"/>
    <property type="match status" value="1"/>
</dbReference>
<evidence type="ECO:0000259" key="12">
    <source>
        <dbReference type="Pfam" id="PF07730"/>
    </source>
</evidence>
<evidence type="ECO:0000256" key="4">
    <source>
        <dbReference type="ARBA" id="ARBA00022679"/>
    </source>
</evidence>
<dbReference type="PANTHER" id="PTHR24421">
    <property type="entry name" value="NITRATE/NITRITE SENSOR PROTEIN NARX-RELATED"/>
    <property type="match status" value="1"/>
</dbReference>
<evidence type="ECO:0000256" key="3">
    <source>
        <dbReference type="ARBA" id="ARBA00022553"/>
    </source>
</evidence>
<dbReference type="AlphaFoldDB" id="A0A941AK06"/>
<gene>
    <name evidence="13" type="ORF">JOL79_24545</name>
</gene>
<dbReference type="InterPro" id="IPR050482">
    <property type="entry name" value="Sensor_HK_TwoCompSys"/>
</dbReference>
<feature type="transmembrane region" description="Helical" evidence="10">
    <location>
        <begin position="143"/>
        <end position="162"/>
    </location>
</feature>
<dbReference type="EMBL" id="JAFCNB010000016">
    <property type="protein sequence ID" value="MBP2706960.1"/>
    <property type="molecule type" value="Genomic_DNA"/>
</dbReference>
<dbReference type="GO" id="GO:0000155">
    <property type="term" value="F:phosphorelay sensor kinase activity"/>
    <property type="evidence" value="ECO:0007669"/>
    <property type="project" value="InterPro"/>
</dbReference>
<comment type="catalytic activity">
    <reaction evidence="1">
        <text>ATP + protein L-histidine = ADP + protein N-phospho-L-histidine.</text>
        <dbReference type="EC" id="2.7.13.3"/>
    </reaction>
</comment>
<feature type="transmembrane region" description="Helical" evidence="10">
    <location>
        <begin position="174"/>
        <end position="193"/>
    </location>
</feature>
<dbReference type="PANTHER" id="PTHR24421:SF10">
    <property type="entry name" value="NITRATE_NITRITE SENSOR PROTEIN NARQ"/>
    <property type="match status" value="1"/>
</dbReference>
<dbReference type="CDD" id="cd16917">
    <property type="entry name" value="HATPase_UhpB-NarQ-NarX-like"/>
    <property type="match status" value="1"/>
</dbReference>
<dbReference type="InterPro" id="IPR003594">
    <property type="entry name" value="HATPase_dom"/>
</dbReference>
<organism evidence="13 14">
    <name type="scientific">Microbispora oryzae</name>
    <dbReference type="NCBI Taxonomy" id="2806554"/>
    <lineage>
        <taxon>Bacteria</taxon>
        <taxon>Bacillati</taxon>
        <taxon>Actinomycetota</taxon>
        <taxon>Actinomycetes</taxon>
        <taxon>Streptosporangiales</taxon>
        <taxon>Streptosporangiaceae</taxon>
        <taxon>Microbispora</taxon>
    </lineage>
</organism>
<proteinExistence type="predicted"/>
<sequence length="441" mass="46578">MKALRAVPRVLRADLLTWAYDPLPAMAGPRWLARFPHVLVVGFAFFAVAGAIGSLRSDPWITLLALAQAGALVAAMSRPMPAWWASTAVMAVAAMVLEHPAASWDDPGLAAPGVISIPWPVHLIALQTGVLFLVALRVRPRAVGQALAISVLTGLTCVVLINPGIGPGRIALTPPFYVTVAVAGALAGVGSMIRGERMARERLFTQEEITAGERARRTVLEERGRIARELHDVVAHHMSLISIQAQVAPHLVKDPPDELRENLAAIRQSAVEALTELRRVLGVLRSEDAMADEARHAPQPTLERLSELAATARSAGLVLAIETAGEPRRLPPGVELSAFRIIQEALSNAMRHAPGAAVRVLLGYRPDALTIRVVNTAPDRPAPSSPEPGHGLLGMRERTVMLGGELVAGPAPDGGYEVRATLPAAAGEPPAGNAGKMGNTA</sequence>
<evidence type="ECO:0000256" key="9">
    <source>
        <dbReference type="SAM" id="MobiDB-lite"/>
    </source>
</evidence>
<reference evidence="13" key="1">
    <citation type="submission" date="2021-02" db="EMBL/GenBank/DDBJ databases">
        <title>Draft genome sequence of Microbispora sp. RL4-1S isolated from rice leaves in Thailand.</title>
        <authorList>
            <person name="Muangham S."/>
            <person name="Duangmal K."/>
        </authorList>
    </citation>
    <scope>NUCLEOTIDE SEQUENCE</scope>
    <source>
        <strain evidence="13">RL4-1S</strain>
    </source>
</reference>
<dbReference type="Proteomes" id="UP000674234">
    <property type="component" value="Unassembled WGS sequence"/>
</dbReference>
<feature type="domain" description="Signal transduction histidine kinase subgroup 3 dimerisation and phosphoacceptor" evidence="12">
    <location>
        <begin position="222"/>
        <end position="287"/>
    </location>
</feature>